<reference evidence="3 4" key="1">
    <citation type="submission" date="2024-02" db="EMBL/GenBank/DDBJ databases">
        <authorList>
            <person name="Vignale AGUSTIN F."/>
            <person name="Sosa J E."/>
            <person name="Modenutti C."/>
        </authorList>
    </citation>
    <scope>NUCLEOTIDE SEQUENCE [LARGE SCALE GENOMIC DNA]</scope>
</reference>
<dbReference type="GO" id="GO:0007010">
    <property type="term" value="P:cytoskeleton organization"/>
    <property type="evidence" value="ECO:0007669"/>
    <property type="project" value="UniProtKB-ARBA"/>
</dbReference>
<dbReference type="PANTHER" id="PTHR21567:SF9">
    <property type="entry name" value="CLIP-ASSOCIATING PROTEIN"/>
    <property type="match status" value="1"/>
</dbReference>
<organism evidence="3 4">
    <name type="scientific">Ilex paraguariensis</name>
    <name type="common">yerba mate</name>
    <dbReference type="NCBI Taxonomy" id="185542"/>
    <lineage>
        <taxon>Eukaryota</taxon>
        <taxon>Viridiplantae</taxon>
        <taxon>Streptophyta</taxon>
        <taxon>Embryophyta</taxon>
        <taxon>Tracheophyta</taxon>
        <taxon>Spermatophyta</taxon>
        <taxon>Magnoliopsida</taxon>
        <taxon>eudicotyledons</taxon>
        <taxon>Gunneridae</taxon>
        <taxon>Pentapetalae</taxon>
        <taxon>asterids</taxon>
        <taxon>campanulids</taxon>
        <taxon>Aquifoliales</taxon>
        <taxon>Aquifoliaceae</taxon>
        <taxon>Ilex</taxon>
    </lineage>
</organism>
<evidence type="ECO:0000313" key="3">
    <source>
        <dbReference type="EMBL" id="CAK9140826.1"/>
    </source>
</evidence>
<dbReference type="Gene3D" id="1.25.10.10">
    <property type="entry name" value="Leucine-rich Repeat Variant"/>
    <property type="match status" value="1"/>
</dbReference>
<dbReference type="AlphaFoldDB" id="A0ABC8R739"/>
<dbReference type="Pfam" id="PF12348">
    <property type="entry name" value="CLASP_N"/>
    <property type="match status" value="1"/>
</dbReference>
<evidence type="ECO:0000256" key="1">
    <source>
        <dbReference type="SAM" id="MobiDB-lite"/>
    </source>
</evidence>
<name>A0ABC8R739_9AQUA</name>
<proteinExistence type="predicted"/>
<accession>A0ABC8R739</accession>
<feature type="domain" description="CLASP N-terminal" evidence="2">
    <location>
        <begin position="70"/>
        <end position="146"/>
    </location>
</feature>
<dbReference type="InterPro" id="IPR011989">
    <property type="entry name" value="ARM-like"/>
</dbReference>
<protein>
    <recommendedName>
        <fullName evidence="2">CLASP N-terminal domain-containing protein</fullName>
    </recommendedName>
</protein>
<evidence type="ECO:0000259" key="2">
    <source>
        <dbReference type="Pfam" id="PF12348"/>
    </source>
</evidence>
<feature type="region of interest" description="Disordered" evidence="1">
    <location>
        <begin position="238"/>
        <end position="272"/>
    </location>
</feature>
<dbReference type="InterPro" id="IPR024395">
    <property type="entry name" value="CLASP_N_dom"/>
</dbReference>
<sequence>MRGGRGICHLCDGVGILAIGGVSNIDSLFLLLNEGAAISIESFTDFWALAERDHLESANQNIKFNLDEVKACHLLSFLSKELLGDFEACAEMFIPVLFKLVVITVLVIAESADNCIKTMLRNCKVARALPRIADCAKNDRNAILRARFDQLQDLATECFQKLGLSVRGDCFHLLIPLFKGYVLFSSKDISVCPPSPPPLIHNTHTILFLKYTNLHIIFGTLIKVVVFSQIINDEDGGMHRRHNSPSIRERSSQIPFTPQASAPNVPDMELQQ</sequence>
<dbReference type="Proteomes" id="UP001642360">
    <property type="component" value="Unassembled WGS sequence"/>
</dbReference>
<dbReference type="EMBL" id="CAUOFW020001081">
    <property type="protein sequence ID" value="CAK9140826.1"/>
    <property type="molecule type" value="Genomic_DNA"/>
</dbReference>
<evidence type="ECO:0000313" key="4">
    <source>
        <dbReference type="Proteomes" id="UP001642360"/>
    </source>
</evidence>
<keyword evidence="4" id="KW-1185">Reference proteome</keyword>
<feature type="compositionally biased region" description="Polar residues" evidence="1">
    <location>
        <begin position="252"/>
        <end position="262"/>
    </location>
</feature>
<comment type="caution">
    <text evidence="3">The sequence shown here is derived from an EMBL/GenBank/DDBJ whole genome shotgun (WGS) entry which is preliminary data.</text>
</comment>
<dbReference type="PANTHER" id="PTHR21567">
    <property type="entry name" value="CLASP"/>
    <property type="match status" value="1"/>
</dbReference>
<gene>
    <name evidence="3" type="ORF">ILEXP_LOCUS8337</name>
</gene>